<dbReference type="SUPFAM" id="SSF81301">
    <property type="entry name" value="Nucleotidyltransferase"/>
    <property type="match status" value="1"/>
</dbReference>
<keyword evidence="3" id="KW-1185">Reference proteome</keyword>
<dbReference type="RefSeq" id="WP_067514231.1">
    <property type="nucleotide sequence ID" value="NZ_QNRE01000029.1"/>
</dbReference>
<dbReference type="EMBL" id="QNRE01000029">
    <property type="protein sequence ID" value="RBO79926.1"/>
    <property type="molecule type" value="Genomic_DNA"/>
</dbReference>
<evidence type="ECO:0000256" key="1">
    <source>
        <dbReference type="SAM" id="MobiDB-lite"/>
    </source>
</evidence>
<dbReference type="OrthoDB" id="2082416at2"/>
<protein>
    <recommendedName>
        <fullName evidence="4">Nucleotidyltransferase-like protein</fullName>
    </recommendedName>
</protein>
<proteinExistence type="predicted"/>
<reference evidence="2 3" key="1">
    <citation type="submission" date="2018-06" db="EMBL/GenBank/DDBJ databases">
        <title>Genomic Encyclopedia of Type Strains, Phase IV (KMG-IV): sequencing the most valuable type-strain genomes for metagenomic binning, comparative biology and taxonomic classification.</title>
        <authorList>
            <person name="Goeker M."/>
        </authorList>
    </citation>
    <scope>NUCLEOTIDE SEQUENCE [LARGE SCALE GENOMIC DNA]</scope>
    <source>
        <strain evidence="2 3">DSM 44599</strain>
    </source>
</reference>
<accession>A0A366CUG8</accession>
<gene>
    <name evidence="2" type="ORF">DFR74_1292</name>
</gene>
<dbReference type="AlphaFoldDB" id="A0A366CUG8"/>
<sequence>MSVATAFAAFQQTVNADIKHVREARDRRDLFKKAFLPEPDILEVIPSGSLARGTHKDPIHDVDVILIFDPAEHPSWGVPGQSAADCLDYTRTRVNELLGATNGTVATAVRLARWRNHAVKCFLDDHEDPDAFTVDAMPAFRRDGMLYVPEATSKKWIYCHPEYLIAETAARHAKWNKFAGTVRMLKKWAADQDIKIKSLVMEVLALHHLPLKSTQSAAVKQFFVTASYFIDGGNEVTDPANICGPIQSDLDYSEFAARLADARDNAVAAAQSQGNNDAHSAILHWGAVFGSDFPAPTASDGSPLPAAVPAGPRPVKDTPQG</sequence>
<dbReference type="Proteomes" id="UP000252586">
    <property type="component" value="Unassembled WGS sequence"/>
</dbReference>
<name>A0A366CUG8_9NOCA</name>
<evidence type="ECO:0008006" key="4">
    <source>
        <dbReference type="Google" id="ProtNLM"/>
    </source>
</evidence>
<organism evidence="2 3">
    <name type="scientific">Nocardia puris</name>
    <dbReference type="NCBI Taxonomy" id="208602"/>
    <lineage>
        <taxon>Bacteria</taxon>
        <taxon>Bacillati</taxon>
        <taxon>Actinomycetota</taxon>
        <taxon>Actinomycetes</taxon>
        <taxon>Mycobacteriales</taxon>
        <taxon>Nocardiaceae</taxon>
        <taxon>Nocardia</taxon>
    </lineage>
</organism>
<feature type="region of interest" description="Disordered" evidence="1">
    <location>
        <begin position="294"/>
        <end position="321"/>
    </location>
</feature>
<evidence type="ECO:0000313" key="3">
    <source>
        <dbReference type="Proteomes" id="UP000252586"/>
    </source>
</evidence>
<dbReference type="STRING" id="1210090.GCA_001613185_06668"/>
<comment type="caution">
    <text evidence="2">The sequence shown here is derived from an EMBL/GenBank/DDBJ whole genome shotgun (WGS) entry which is preliminary data.</text>
</comment>
<dbReference type="InterPro" id="IPR043519">
    <property type="entry name" value="NT_sf"/>
</dbReference>
<evidence type="ECO:0000313" key="2">
    <source>
        <dbReference type="EMBL" id="RBO79926.1"/>
    </source>
</evidence>